<evidence type="ECO:0000313" key="6">
    <source>
        <dbReference type="EMBL" id="SHF48082.1"/>
    </source>
</evidence>
<evidence type="ECO:0000256" key="1">
    <source>
        <dbReference type="ARBA" id="ARBA00022475"/>
    </source>
</evidence>
<keyword evidence="4 5" id="KW-0472">Membrane</keyword>
<sequence length="65" mass="7328">MRKHSMLFLAVAILAGVLGFSGLNFAGIEVVRILFLIFADLLVVSLLARLFFDDKKMKMQRVKSK</sequence>
<keyword evidence="3 5" id="KW-1133">Transmembrane helix</keyword>
<keyword evidence="7" id="KW-1185">Reference proteome</keyword>
<dbReference type="AlphaFoldDB" id="A0A1M5C0V9"/>
<reference evidence="7" key="1">
    <citation type="submission" date="2016-11" db="EMBL/GenBank/DDBJ databases">
        <authorList>
            <person name="Varghese N."/>
            <person name="Submissions S."/>
        </authorList>
    </citation>
    <scope>NUCLEOTIDE SEQUENCE [LARGE SCALE GENOMIC DNA]</scope>
    <source>
        <strain evidence="7">DSM 24579</strain>
    </source>
</reference>
<name>A0A1M5C0V9_SALEC</name>
<evidence type="ECO:0008006" key="8">
    <source>
        <dbReference type="Google" id="ProtNLM"/>
    </source>
</evidence>
<dbReference type="InterPro" id="IPR009760">
    <property type="entry name" value="DUF1328"/>
</dbReference>
<protein>
    <recommendedName>
        <fullName evidence="8">DUF1328 domain-containing protein</fullName>
    </recommendedName>
</protein>
<gene>
    <name evidence="6" type="ORF">SAMN05444483_101272</name>
</gene>
<dbReference type="STRING" id="1073325.SAMN05444483_101272"/>
<dbReference type="Proteomes" id="UP000183945">
    <property type="component" value="Unassembled WGS sequence"/>
</dbReference>
<keyword evidence="2 5" id="KW-0812">Transmembrane</keyword>
<dbReference type="RefSeq" id="WP_072875945.1">
    <property type="nucleotide sequence ID" value="NZ_FQVT01000001.1"/>
</dbReference>
<evidence type="ECO:0000313" key="7">
    <source>
        <dbReference type="Proteomes" id="UP000183945"/>
    </source>
</evidence>
<dbReference type="EMBL" id="FQVT01000001">
    <property type="protein sequence ID" value="SHF48082.1"/>
    <property type="molecule type" value="Genomic_DNA"/>
</dbReference>
<evidence type="ECO:0000256" key="5">
    <source>
        <dbReference type="SAM" id="Phobius"/>
    </source>
</evidence>
<dbReference type="OrthoDB" id="1453511at2"/>
<evidence type="ECO:0000256" key="3">
    <source>
        <dbReference type="ARBA" id="ARBA00022989"/>
    </source>
</evidence>
<accession>A0A1M5C0V9</accession>
<evidence type="ECO:0000256" key="4">
    <source>
        <dbReference type="ARBA" id="ARBA00023136"/>
    </source>
</evidence>
<dbReference type="GO" id="GO:0005886">
    <property type="term" value="C:plasma membrane"/>
    <property type="evidence" value="ECO:0007669"/>
    <property type="project" value="InterPro"/>
</dbReference>
<organism evidence="6 7">
    <name type="scientific">Salegentibacter echinorum</name>
    <dbReference type="NCBI Taxonomy" id="1073325"/>
    <lineage>
        <taxon>Bacteria</taxon>
        <taxon>Pseudomonadati</taxon>
        <taxon>Bacteroidota</taxon>
        <taxon>Flavobacteriia</taxon>
        <taxon>Flavobacteriales</taxon>
        <taxon>Flavobacteriaceae</taxon>
        <taxon>Salegentibacter</taxon>
    </lineage>
</organism>
<evidence type="ECO:0000256" key="2">
    <source>
        <dbReference type="ARBA" id="ARBA00022692"/>
    </source>
</evidence>
<proteinExistence type="inferred from homology"/>
<keyword evidence="1" id="KW-1003">Cell membrane</keyword>
<dbReference type="HAMAP" id="MF_01361">
    <property type="entry name" value="UPF0391"/>
    <property type="match status" value="1"/>
</dbReference>
<feature type="transmembrane region" description="Helical" evidence="5">
    <location>
        <begin position="32"/>
        <end position="52"/>
    </location>
</feature>